<reference evidence="1 2" key="1">
    <citation type="journal article" date="2016" name="Nat. Commun.">
        <title>Thousands of microbial genomes shed light on interconnected biogeochemical processes in an aquifer system.</title>
        <authorList>
            <person name="Anantharaman K."/>
            <person name="Brown C.T."/>
            <person name="Hug L.A."/>
            <person name="Sharon I."/>
            <person name="Castelle C.J."/>
            <person name="Probst A.J."/>
            <person name="Thomas B.C."/>
            <person name="Singh A."/>
            <person name="Wilkins M.J."/>
            <person name="Karaoz U."/>
            <person name="Brodie E.L."/>
            <person name="Williams K.H."/>
            <person name="Hubbard S.S."/>
            <person name="Banfield J.F."/>
        </authorList>
    </citation>
    <scope>NUCLEOTIDE SEQUENCE [LARGE SCALE GENOMIC DNA]</scope>
</reference>
<dbReference type="AlphaFoldDB" id="A0A1F8ECF4"/>
<dbReference type="EMBL" id="MGJB01000015">
    <property type="protein sequence ID" value="OGM98503.1"/>
    <property type="molecule type" value="Genomic_DNA"/>
</dbReference>
<sequence length="84" mass="9288">MCFPQEPNGLKWGWGFVQDLKHNKRPSHILPGRTCAGPEAWCLVRGRACRWPRLAGSRGLSVESGVCGWGANQKNSEIEALVNN</sequence>
<organism evidence="1 2">
    <name type="scientific">Candidatus Yanofskybacteria bacterium RIFCSPHIGHO2_01_FULL_41_26</name>
    <dbReference type="NCBI Taxonomy" id="1802661"/>
    <lineage>
        <taxon>Bacteria</taxon>
        <taxon>Candidatus Yanofskyibacteriota</taxon>
    </lineage>
</organism>
<protein>
    <submittedName>
        <fullName evidence="1">Uncharacterized protein</fullName>
    </submittedName>
</protein>
<comment type="caution">
    <text evidence="1">The sequence shown here is derived from an EMBL/GenBank/DDBJ whole genome shotgun (WGS) entry which is preliminary data.</text>
</comment>
<proteinExistence type="predicted"/>
<gene>
    <name evidence="1" type="ORF">A2649_02930</name>
</gene>
<evidence type="ECO:0000313" key="1">
    <source>
        <dbReference type="EMBL" id="OGM98503.1"/>
    </source>
</evidence>
<accession>A0A1F8ECF4</accession>
<name>A0A1F8ECF4_9BACT</name>
<dbReference type="Proteomes" id="UP000176893">
    <property type="component" value="Unassembled WGS sequence"/>
</dbReference>
<evidence type="ECO:0000313" key="2">
    <source>
        <dbReference type="Proteomes" id="UP000176893"/>
    </source>
</evidence>